<reference evidence="1 2" key="1">
    <citation type="submission" date="2023-07" db="EMBL/GenBank/DDBJ databases">
        <title>Genomic Encyclopedia of Type Strains, Phase IV (KMG-IV): sequencing the most valuable type-strain genomes for metagenomic binning, comparative biology and taxonomic classification.</title>
        <authorList>
            <person name="Goeker M."/>
        </authorList>
    </citation>
    <scope>NUCLEOTIDE SEQUENCE [LARGE SCALE GENOMIC DNA]</scope>
    <source>
        <strain evidence="1 2">DSM 27848</strain>
    </source>
</reference>
<dbReference type="EMBL" id="JAUSUO010000009">
    <property type="protein sequence ID" value="MDQ0344289.1"/>
    <property type="molecule type" value="Genomic_DNA"/>
</dbReference>
<sequence>PSEVFIHYHRLKVIRIFNHNKTPQKLDFDSNFWGALHSFGYFYFGNRIGRVMREPIQSTVRKKLARFKNQPIMQ</sequence>
<dbReference type="Proteomes" id="UP001232343">
    <property type="component" value="Unassembled WGS sequence"/>
</dbReference>
<comment type="caution">
    <text evidence="1">The sequence shown here is derived from an EMBL/GenBank/DDBJ whole genome shotgun (WGS) entry which is preliminary data.</text>
</comment>
<name>A0ABU0D7A5_9BACI</name>
<feature type="non-terminal residue" evidence="1">
    <location>
        <position position="1"/>
    </location>
</feature>
<accession>A0ABU0D7A5</accession>
<evidence type="ECO:0000313" key="1">
    <source>
        <dbReference type="EMBL" id="MDQ0344289.1"/>
    </source>
</evidence>
<dbReference type="RefSeq" id="WP_307415934.1">
    <property type="nucleotide sequence ID" value="NZ_JAUSUO010000009.1"/>
</dbReference>
<keyword evidence="2" id="KW-1185">Reference proteome</keyword>
<protein>
    <submittedName>
        <fullName evidence="1">Uncharacterized protein</fullName>
    </submittedName>
</protein>
<evidence type="ECO:0000313" key="2">
    <source>
        <dbReference type="Proteomes" id="UP001232343"/>
    </source>
</evidence>
<gene>
    <name evidence="1" type="ORF">J2S14_003132</name>
</gene>
<proteinExistence type="predicted"/>
<organism evidence="1 2">
    <name type="scientific">Lederbergia wuyishanensis</name>
    <dbReference type="NCBI Taxonomy" id="1347903"/>
    <lineage>
        <taxon>Bacteria</taxon>
        <taxon>Bacillati</taxon>
        <taxon>Bacillota</taxon>
        <taxon>Bacilli</taxon>
        <taxon>Bacillales</taxon>
        <taxon>Bacillaceae</taxon>
        <taxon>Lederbergia</taxon>
    </lineage>
</organism>